<gene>
    <name evidence="2" type="primary">neuC</name>
    <name evidence="2" type="ORF">GCM10023095_12120</name>
</gene>
<organism evidence="2 3">
    <name type="scientific">Pseudaeromonas paramecii</name>
    <dbReference type="NCBI Taxonomy" id="2138166"/>
    <lineage>
        <taxon>Bacteria</taxon>
        <taxon>Pseudomonadati</taxon>
        <taxon>Pseudomonadota</taxon>
        <taxon>Gammaproteobacteria</taxon>
        <taxon>Aeromonadales</taxon>
        <taxon>Aeromonadaceae</taxon>
        <taxon>Pseudaeromonas</taxon>
    </lineage>
</organism>
<dbReference type="SUPFAM" id="SSF53756">
    <property type="entry name" value="UDP-Glycosyltransferase/glycogen phosphorylase"/>
    <property type="match status" value="1"/>
</dbReference>
<dbReference type="InterPro" id="IPR029767">
    <property type="entry name" value="WecB-like"/>
</dbReference>
<keyword evidence="3" id="KW-1185">Reference proteome</keyword>
<proteinExistence type="predicted"/>
<dbReference type="InterPro" id="IPR003331">
    <property type="entry name" value="UDP_GlcNAc_Epimerase_2_dom"/>
</dbReference>
<dbReference type="InterPro" id="IPR020004">
    <property type="entry name" value="UDP-GlcNAc_Epase"/>
</dbReference>
<comment type="caution">
    <text evidence="2">The sequence shown here is derived from an EMBL/GenBank/DDBJ whole genome shotgun (WGS) entry which is preliminary data.</text>
</comment>
<dbReference type="NCBIfam" id="TIGR03568">
    <property type="entry name" value="NeuC_NnaA"/>
    <property type="match status" value="1"/>
</dbReference>
<protein>
    <submittedName>
        <fullName evidence="2">UDP-N-acetylglucosamine 2-epimerase</fullName>
    </submittedName>
</protein>
<reference evidence="3" key="1">
    <citation type="journal article" date="2019" name="Int. J. Syst. Evol. Microbiol.">
        <title>The Global Catalogue of Microorganisms (GCM) 10K type strain sequencing project: providing services to taxonomists for standard genome sequencing and annotation.</title>
        <authorList>
            <consortium name="The Broad Institute Genomics Platform"/>
            <consortium name="The Broad Institute Genome Sequencing Center for Infectious Disease"/>
            <person name="Wu L."/>
            <person name="Ma J."/>
        </authorList>
    </citation>
    <scope>NUCLEOTIDE SEQUENCE [LARGE SCALE GENOMIC DNA]</scope>
    <source>
        <strain evidence="3">JCM 32226</strain>
    </source>
</reference>
<dbReference type="PANTHER" id="PTHR43174">
    <property type="entry name" value="UDP-N-ACETYLGLUCOSAMINE 2-EPIMERASE"/>
    <property type="match status" value="1"/>
</dbReference>
<sequence>MWTIAVVTGGRADYGLLRPLLCAIEADDSLALMLIVTGYHLSAQHGETWRQIEADGFAIAAKVTSQQPGDSHLAMARSLGQGVLGMSEALHDLAPDAVVVLGDRYEILAAAEAALLLNIPLIHIHGGELTLGAIDDAIRHAISKMASLHFVSTEEHRRRLLQMGEDERRVFNTGALAVDNVAQVKLLCVEEFNARFGTRLKPGFLLVTLHPETRGCASAEWLATCMCRLLEPHLARGIVITGSNADAGGACIDAILRDFAARHDGVWHFAALGLQGYLSAVAAASVVVGNSSSGLIEVPILGTPTLDIGTRQSGRYAPASVIQVAAEPDAMAAALSGLLQCPRADTGRGQHEYGAPGVAGRMLEYLKAALSEGLQKLPFVDRE</sequence>
<dbReference type="RefSeq" id="WP_345011074.1">
    <property type="nucleotide sequence ID" value="NZ_BAABFC010000009.1"/>
</dbReference>
<evidence type="ECO:0000313" key="2">
    <source>
        <dbReference type="EMBL" id="GAA4496689.1"/>
    </source>
</evidence>
<accession>A0ABP8Q492</accession>
<dbReference type="PANTHER" id="PTHR43174:SF3">
    <property type="entry name" value="UDP-N-ACETYLGLUCOSAMINE 2-EPIMERASE"/>
    <property type="match status" value="1"/>
</dbReference>
<dbReference type="Proteomes" id="UP001501321">
    <property type="component" value="Unassembled WGS sequence"/>
</dbReference>
<dbReference type="EMBL" id="BAABFC010000009">
    <property type="protein sequence ID" value="GAA4496689.1"/>
    <property type="molecule type" value="Genomic_DNA"/>
</dbReference>
<evidence type="ECO:0000313" key="3">
    <source>
        <dbReference type="Proteomes" id="UP001501321"/>
    </source>
</evidence>
<feature type="domain" description="UDP-N-acetylglucosamine 2-epimerase" evidence="1">
    <location>
        <begin position="23"/>
        <end position="367"/>
    </location>
</feature>
<dbReference type="Gene3D" id="3.40.50.2000">
    <property type="entry name" value="Glycogen Phosphorylase B"/>
    <property type="match status" value="2"/>
</dbReference>
<name>A0ABP8Q492_9GAMM</name>
<dbReference type="Pfam" id="PF02350">
    <property type="entry name" value="Epimerase_2"/>
    <property type="match status" value="1"/>
</dbReference>
<evidence type="ECO:0000259" key="1">
    <source>
        <dbReference type="Pfam" id="PF02350"/>
    </source>
</evidence>